<dbReference type="EMBL" id="CM039431">
    <property type="protein sequence ID" value="KAI4337043.1"/>
    <property type="molecule type" value="Genomic_DNA"/>
</dbReference>
<proteinExistence type="predicted"/>
<evidence type="ECO:0000313" key="1">
    <source>
        <dbReference type="EMBL" id="KAI4337043.1"/>
    </source>
</evidence>
<gene>
    <name evidence="1" type="ORF">L6164_015501</name>
</gene>
<reference evidence="1 2" key="1">
    <citation type="journal article" date="2022" name="DNA Res.">
        <title>Chromosomal-level genome assembly of the orchid tree Bauhinia variegata (Leguminosae; Cercidoideae) supports the allotetraploid origin hypothesis of Bauhinia.</title>
        <authorList>
            <person name="Zhong Y."/>
            <person name="Chen Y."/>
            <person name="Zheng D."/>
            <person name="Pang J."/>
            <person name="Liu Y."/>
            <person name="Luo S."/>
            <person name="Meng S."/>
            <person name="Qian L."/>
            <person name="Wei D."/>
            <person name="Dai S."/>
            <person name="Zhou R."/>
        </authorList>
    </citation>
    <scope>NUCLEOTIDE SEQUENCE [LARGE SCALE GENOMIC DNA]</scope>
    <source>
        <strain evidence="1">BV-YZ2020</strain>
    </source>
</reference>
<evidence type="ECO:0000313" key="2">
    <source>
        <dbReference type="Proteomes" id="UP000828941"/>
    </source>
</evidence>
<accession>A0ACB9NKU7</accession>
<sequence>MEPIGAFPDGEWDCFGRMFATGELDCLPQFLAHTSFLLGEDDGLNIGKEPTFCSISEAGENESMLYSLEALNSSLQYSHQENSYRSDCSTGDVFIANPGLANCYFSDSDHVPANNACVSMITSFFPSRTDIALVETLSPNENGRTERLENPDYREAEPTVIPVKQLRLKRRLDVPEQDFPGEDKRNANSSENQKIKPRISRDVQRCKKNARPKKNQKLTQDGNEEEEINAGSDGQSSSSYSSEDVDASQENSGGTSSTSKSTVALNLNGKTRASRGSATDPQSLYARKRRERINERLRILQNLVPNGTKVDISTMLEEAVHYVKFMQLQIKLLSSDDLWMYAPIAYNGIDILLNRKISPPL</sequence>
<organism evidence="1 2">
    <name type="scientific">Bauhinia variegata</name>
    <name type="common">Purple orchid tree</name>
    <name type="synonym">Phanera variegata</name>
    <dbReference type="NCBI Taxonomy" id="167791"/>
    <lineage>
        <taxon>Eukaryota</taxon>
        <taxon>Viridiplantae</taxon>
        <taxon>Streptophyta</taxon>
        <taxon>Embryophyta</taxon>
        <taxon>Tracheophyta</taxon>
        <taxon>Spermatophyta</taxon>
        <taxon>Magnoliopsida</taxon>
        <taxon>eudicotyledons</taxon>
        <taxon>Gunneridae</taxon>
        <taxon>Pentapetalae</taxon>
        <taxon>rosids</taxon>
        <taxon>fabids</taxon>
        <taxon>Fabales</taxon>
        <taxon>Fabaceae</taxon>
        <taxon>Cercidoideae</taxon>
        <taxon>Cercideae</taxon>
        <taxon>Bauhiniinae</taxon>
        <taxon>Bauhinia</taxon>
    </lineage>
</organism>
<comment type="caution">
    <text evidence="1">The sequence shown here is derived from an EMBL/GenBank/DDBJ whole genome shotgun (WGS) entry which is preliminary data.</text>
</comment>
<name>A0ACB9NKU7_BAUVA</name>
<dbReference type="Proteomes" id="UP000828941">
    <property type="component" value="Chromosome 6"/>
</dbReference>
<protein>
    <submittedName>
        <fullName evidence="1">Uncharacterized protein</fullName>
    </submittedName>
</protein>
<keyword evidence="2" id="KW-1185">Reference proteome</keyword>